<feature type="transmembrane region" description="Helical" evidence="1">
    <location>
        <begin position="12"/>
        <end position="29"/>
    </location>
</feature>
<keyword evidence="1" id="KW-0472">Membrane</keyword>
<feature type="transmembrane region" description="Helical" evidence="1">
    <location>
        <begin position="67"/>
        <end position="88"/>
    </location>
</feature>
<name>A0A6N9NNH8_9FLAO</name>
<evidence type="ECO:0000313" key="3">
    <source>
        <dbReference type="Proteomes" id="UP000470771"/>
    </source>
</evidence>
<proteinExistence type="predicted"/>
<keyword evidence="3" id="KW-1185">Reference proteome</keyword>
<gene>
    <name evidence="2" type="ORF">GQN54_14895</name>
</gene>
<protein>
    <submittedName>
        <fullName evidence="2">Uncharacterized protein</fullName>
    </submittedName>
</protein>
<keyword evidence="1" id="KW-1133">Transmembrane helix</keyword>
<organism evidence="2 3">
    <name type="scientific">Acidiluteibacter ferrifornacis</name>
    <dbReference type="NCBI Taxonomy" id="2692424"/>
    <lineage>
        <taxon>Bacteria</taxon>
        <taxon>Pseudomonadati</taxon>
        <taxon>Bacteroidota</taxon>
        <taxon>Flavobacteriia</taxon>
        <taxon>Flavobacteriales</taxon>
        <taxon>Cryomorphaceae</taxon>
        <taxon>Acidiluteibacter</taxon>
    </lineage>
</organism>
<dbReference type="EMBL" id="WWNE01000018">
    <property type="protein sequence ID" value="NBG67412.1"/>
    <property type="molecule type" value="Genomic_DNA"/>
</dbReference>
<dbReference type="RefSeq" id="WP_160634358.1">
    <property type="nucleotide sequence ID" value="NZ_WWNE01000018.1"/>
</dbReference>
<evidence type="ECO:0000313" key="2">
    <source>
        <dbReference type="EMBL" id="NBG67412.1"/>
    </source>
</evidence>
<reference evidence="2 3" key="1">
    <citation type="submission" date="2019-12" db="EMBL/GenBank/DDBJ databases">
        <authorList>
            <person name="Zhao J."/>
        </authorList>
    </citation>
    <scope>NUCLEOTIDE SEQUENCE [LARGE SCALE GENOMIC DNA]</scope>
    <source>
        <strain evidence="2 3">S-15</strain>
    </source>
</reference>
<evidence type="ECO:0000256" key="1">
    <source>
        <dbReference type="SAM" id="Phobius"/>
    </source>
</evidence>
<keyword evidence="1" id="KW-0812">Transmembrane</keyword>
<comment type="caution">
    <text evidence="2">The sequence shown here is derived from an EMBL/GenBank/DDBJ whole genome shotgun (WGS) entry which is preliminary data.</text>
</comment>
<sequence length="99" mass="10954">MTKRKNKYATPIITGILIMVFFIAFQQLSPIRGDAGRLFQGTLSIILRVVVTFWISSLAKQQGRKSLPFVLIGIIIPAITLIIIGIIGDKKEKTVANKT</sequence>
<feature type="transmembrane region" description="Helical" evidence="1">
    <location>
        <begin position="35"/>
        <end position="55"/>
    </location>
</feature>
<dbReference type="AlphaFoldDB" id="A0A6N9NNH8"/>
<dbReference type="Proteomes" id="UP000470771">
    <property type="component" value="Unassembled WGS sequence"/>
</dbReference>
<accession>A0A6N9NNH8</accession>